<dbReference type="InterPro" id="IPR043128">
    <property type="entry name" value="Rev_trsase/Diguanyl_cyclase"/>
</dbReference>
<dbReference type="EMBL" id="MLJW01000008">
    <property type="protein sequence ID" value="OIR15902.1"/>
    <property type="molecule type" value="Genomic_DNA"/>
</dbReference>
<dbReference type="SMART" id="SM00304">
    <property type="entry name" value="HAMP"/>
    <property type="match status" value="1"/>
</dbReference>
<keyword evidence="1" id="KW-0472">Membrane</keyword>
<feature type="domain" description="GGDEF" evidence="3">
    <location>
        <begin position="406"/>
        <end position="539"/>
    </location>
</feature>
<dbReference type="FunFam" id="3.30.70.270:FF:000001">
    <property type="entry name" value="Diguanylate cyclase domain protein"/>
    <property type="match status" value="1"/>
</dbReference>
<evidence type="ECO:0000259" key="2">
    <source>
        <dbReference type="PROSITE" id="PS50885"/>
    </source>
</evidence>
<dbReference type="PROSITE" id="PS50885">
    <property type="entry name" value="HAMP"/>
    <property type="match status" value="1"/>
</dbReference>
<comment type="caution">
    <text evidence="4">The sequence shown here is derived from an EMBL/GenBank/DDBJ whole genome shotgun (WGS) entry which is preliminary data.</text>
</comment>
<dbReference type="SUPFAM" id="SSF158472">
    <property type="entry name" value="HAMP domain-like"/>
    <property type="match status" value="1"/>
</dbReference>
<dbReference type="Pfam" id="PF00990">
    <property type="entry name" value="GGDEF"/>
    <property type="match status" value="1"/>
</dbReference>
<keyword evidence="1" id="KW-1133">Transmembrane helix</keyword>
<feature type="transmembrane region" description="Helical" evidence="1">
    <location>
        <begin position="156"/>
        <end position="177"/>
    </location>
</feature>
<dbReference type="PROSITE" id="PS50887">
    <property type="entry name" value="GGDEF"/>
    <property type="match status" value="1"/>
</dbReference>
<dbReference type="InterPro" id="IPR035965">
    <property type="entry name" value="PAS-like_dom_sf"/>
</dbReference>
<keyword evidence="1" id="KW-0812">Transmembrane</keyword>
<evidence type="ECO:0000256" key="1">
    <source>
        <dbReference type="SAM" id="Phobius"/>
    </source>
</evidence>
<dbReference type="PANTHER" id="PTHR44757:SF2">
    <property type="entry name" value="BIOFILM ARCHITECTURE MAINTENANCE PROTEIN MBAA"/>
    <property type="match status" value="1"/>
</dbReference>
<dbReference type="GO" id="GO:0007165">
    <property type="term" value="P:signal transduction"/>
    <property type="evidence" value="ECO:0007669"/>
    <property type="project" value="InterPro"/>
</dbReference>
<sequence>MFSNLLHASRSSIQLKLFLSLTAIVALSLSAILASQVYLVQDYFVRQAEANLRSSNYLLSRVLADPLFEKDLSLLQARLQEVQTKLPLCNFQLKDDIGTVVYKVGEVRARSDTEFDPNSLDGCYNTIIPVVHENRLLGTVRMGVRTDDIAQARESLIQHSAFFALFWFAIFMLPFFVQIRRLVHPLGDLSKAAQEIANGNLDYPTPEPVRGNDEISRLITSFQGMAQALVSNRNAQAASLAALNNEKSTLDALLATMPVGVIFADRSHIRYCNNAFRQLCLLGPDEDLVGMKNDTMLLRLGQIAAEADSFLKTLAEILETRKLIEPKYIALKDGRHLRLISNIVIAPESSGYLGRFWLFEDVTEERKTLHMAELRAEHDALTLLYNRQRYDQDLPRLIAQAERDGSRLALLLFDLDNFKPVNDLHGHAAGDIVLKKIAETLTLQLRRNEVLYRIGGDEFALLLVNASNDEIALLAERIVQTVHSLTFDFNGTTAKVGCSLGVARFPHDAITLQVLLQLADRAMYEAKQRGKNNWVMHHDTTKH</sequence>
<accession>A0A1J5TUY5</accession>
<dbReference type="CDD" id="cd06225">
    <property type="entry name" value="HAMP"/>
    <property type="match status" value="1"/>
</dbReference>
<dbReference type="GO" id="GO:0052621">
    <property type="term" value="F:diguanylate cyclase activity"/>
    <property type="evidence" value="ECO:0007669"/>
    <property type="project" value="UniProtKB-EC"/>
</dbReference>
<dbReference type="PANTHER" id="PTHR44757">
    <property type="entry name" value="DIGUANYLATE CYCLASE DGCP"/>
    <property type="match status" value="1"/>
</dbReference>
<evidence type="ECO:0000259" key="3">
    <source>
        <dbReference type="PROSITE" id="PS50887"/>
    </source>
</evidence>
<dbReference type="InterPro" id="IPR052155">
    <property type="entry name" value="Biofilm_reg_signaling"/>
</dbReference>
<dbReference type="SMART" id="SM00267">
    <property type="entry name" value="GGDEF"/>
    <property type="match status" value="1"/>
</dbReference>
<dbReference type="SUPFAM" id="SSF55785">
    <property type="entry name" value="PYP-like sensor domain (PAS domain)"/>
    <property type="match status" value="1"/>
</dbReference>
<dbReference type="NCBIfam" id="TIGR00254">
    <property type="entry name" value="GGDEF"/>
    <property type="match status" value="1"/>
</dbReference>
<evidence type="ECO:0000313" key="4">
    <source>
        <dbReference type="EMBL" id="OIR15902.1"/>
    </source>
</evidence>
<gene>
    <name evidence="4" type="primary">yegE_7</name>
    <name evidence="4" type="ORF">GALL_34030</name>
</gene>
<dbReference type="CDD" id="cd01949">
    <property type="entry name" value="GGDEF"/>
    <property type="match status" value="1"/>
</dbReference>
<dbReference type="Gene3D" id="6.10.340.10">
    <property type="match status" value="1"/>
</dbReference>
<organism evidence="4">
    <name type="scientific">mine drainage metagenome</name>
    <dbReference type="NCBI Taxonomy" id="410659"/>
    <lineage>
        <taxon>unclassified sequences</taxon>
        <taxon>metagenomes</taxon>
        <taxon>ecological metagenomes</taxon>
    </lineage>
</organism>
<dbReference type="InterPro" id="IPR003660">
    <property type="entry name" value="HAMP_dom"/>
</dbReference>
<dbReference type="Pfam" id="PF00672">
    <property type="entry name" value="HAMP"/>
    <property type="match status" value="1"/>
</dbReference>
<dbReference type="InterPro" id="IPR029787">
    <property type="entry name" value="Nucleotide_cyclase"/>
</dbReference>
<dbReference type="GO" id="GO:0016020">
    <property type="term" value="C:membrane"/>
    <property type="evidence" value="ECO:0007669"/>
    <property type="project" value="InterPro"/>
</dbReference>
<reference evidence="4" key="1">
    <citation type="submission" date="2016-10" db="EMBL/GenBank/DDBJ databases">
        <title>Sequence of Gallionella enrichment culture.</title>
        <authorList>
            <person name="Poehlein A."/>
            <person name="Muehling M."/>
            <person name="Daniel R."/>
        </authorList>
    </citation>
    <scope>NUCLEOTIDE SEQUENCE</scope>
</reference>
<name>A0A1J5TUY5_9ZZZZ</name>
<proteinExistence type="predicted"/>
<dbReference type="Gene3D" id="3.30.70.270">
    <property type="match status" value="1"/>
</dbReference>
<keyword evidence="4" id="KW-0808">Transferase</keyword>
<dbReference type="InterPro" id="IPR000160">
    <property type="entry name" value="GGDEF_dom"/>
</dbReference>
<dbReference type="SUPFAM" id="SSF55073">
    <property type="entry name" value="Nucleotide cyclase"/>
    <property type="match status" value="1"/>
</dbReference>
<dbReference type="AlphaFoldDB" id="A0A1J5TUY5"/>
<feature type="domain" description="HAMP" evidence="2">
    <location>
        <begin position="180"/>
        <end position="234"/>
    </location>
</feature>
<protein>
    <submittedName>
        <fullName evidence="4">Putative diguanylate cyclase YegE</fullName>
        <ecNumber evidence="4">2.7.7.65</ecNumber>
    </submittedName>
</protein>
<keyword evidence="4" id="KW-0548">Nucleotidyltransferase</keyword>
<dbReference type="EC" id="2.7.7.65" evidence="4"/>
<dbReference type="Gene3D" id="3.30.450.20">
    <property type="entry name" value="PAS domain"/>
    <property type="match status" value="1"/>
</dbReference>